<name>A0A397I536_9GLOM</name>
<accession>A0A397I536</accession>
<reference evidence="1 2" key="1">
    <citation type="submission" date="2018-08" db="EMBL/GenBank/DDBJ databases">
        <title>Genome and evolution of the arbuscular mycorrhizal fungus Diversispora epigaea (formerly Glomus versiforme) and its bacterial endosymbionts.</title>
        <authorList>
            <person name="Sun X."/>
            <person name="Fei Z."/>
            <person name="Harrison M."/>
        </authorList>
    </citation>
    <scope>NUCLEOTIDE SEQUENCE [LARGE SCALE GENOMIC DNA]</scope>
    <source>
        <strain evidence="1 2">IT104</strain>
    </source>
</reference>
<gene>
    <name evidence="1" type="ORF">Glove_273g27</name>
</gene>
<keyword evidence="2" id="KW-1185">Reference proteome</keyword>
<evidence type="ECO:0000313" key="2">
    <source>
        <dbReference type="Proteomes" id="UP000266861"/>
    </source>
</evidence>
<evidence type="ECO:0000313" key="1">
    <source>
        <dbReference type="EMBL" id="RHZ70272.1"/>
    </source>
</evidence>
<dbReference type="EMBL" id="PQFF01000250">
    <property type="protein sequence ID" value="RHZ70272.1"/>
    <property type="molecule type" value="Genomic_DNA"/>
</dbReference>
<comment type="caution">
    <text evidence="1">The sequence shown here is derived from an EMBL/GenBank/DDBJ whole genome shotgun (WGS) entry which is preliminary data.</text>
</comment>
<dbReference type="Proteomes" id="UP000266861">
    <property type="component" value="Unassembled WGS sequence"/>
</dbReference>
<organism evidence="1 2">
    <name type="scientific">Diversispora epigaea</name>
    <dbReference type="NCBI Taxonomy" id="1348612"/>
    <lineage>
        <taxon>Eukaryota</taxon>
        <taxon>Fungi</taxon>
        <taxon>Fungi incertae sedis</taxon>
        <taxon>Mucoromycota</taxon>
        <taxon>Glomeromycotina</taxon>
        <taxon>Glomeromycetes</taxon>
        <taxon>Diversisporales</taxon>
        <taxon>Diversisporaceae</taxon>
        <taxon>Diversispora</taxon>
    </lineage>
</organism>
<proteinExistence type="predicted"/>
<sequence length="91" mass="10374">MTCIPPTTPERGDLQWNYRPAKYQINTGFHEITLLIVDTFSGYGKVDTSSPMVVMHPFPQQHQSKETFNGITGQQNADRKVRTLSYLLKAM</sequence>
<dbReference type="AlphaFoldDB" id="A0A397I536"/>
<protein>
    <submittedName>
        <fullName evidence="1">Uncharacterized protein</fullName>
    </submittedName>
</protein>